<gene>
    <name evidence="1" type="ORF">AMECASPLE_020011</name>
</gene>
<evidence type="ECO:0000313" key="1">
    <source>
        <dbReference type="EMBL" id="MEQ2303745.1"/>
    </source>
</evidence>
<reference evidence="1 2" key="1">
    <citation type="submission" date="2021-06" db="EMBL/GenBank/DDBJ databases">
        <authorList>
            <person name="Palmer J.M."/>
        </authorList>
    </citation>
    <scope>NUCLEOTIDE SEQUENCE [LARGE SCALE GENOMIC DNA]</scope>
    <source>
        <strain evidence="1 2">AS_MEX2019</strain>
        <tissue evidence="1">Muscle</tissue>
    </source>
</reference>
<dbReference type="Proteomes" id="UP001469553">
    <property type="component" value="Unassembled WGS sequence"/>
</dbReference>
<organism evidence="1 2">
    <name type="scientific">Ameca splendens</name>
    <dbReference type="NCBI Taxonomy" id="208324"/>
    <lineage>
        <taxon>Eukaryota</taxon>
        <taxon>Metazoa</taxon>
        <taxon>Chordata</taxon>
        <taxon>Craniata</taxon>
        <taxon>Vertebrata</taxon>
        <taxon>Euteleostomi</taxon>
        <taxon>Actinopterygii</taxon>
        <taxon>Neopterygii</taxon>
        <taxon>Teleostei</taxon>
        <taxon>Neoteleostei</taxon>
        <taxon>Acanthomorphata</taxon>
        <taxon>Ovalentaria</taxon>
        <taxon>Atherinomorphae</taxon>
        <taxon>Cyprinodontiformes</taxon>
        <taxon>Goodeidae</taxon>
        <taxon>Ameca</taxon>
    </lineage>
</organism>
<evidence type="ECO:0000313" key="2">
    <source>
        <dbReference type="Proteomes" id="UP001469553"/>
    </source>
</evidence>
<name>A0ABV0ZCB1_9TELE</name>
<keyword evidence="2" id="KW-1185">Reference proteome</keyword>
<sequence>MNIAHSDIAMAIHLRYICSPSSNSTQINPIHSNEKLNQSVSDPITCSLISSQLLHNTVKCSYQIMQTGKKPSKEAQLIESTLQICFILSKHVGTVEGGALSRRPPGCSG</sequence>
<dbReference type="EMBL" id="JAHRIP010058073">
    <property type="protein sequence ID" value="MEQ2303745.1"/>
    <property type="molecule type" value="Genomic_DNA"/>
</dbReference>
<comment type="caution">
    <text evidence="1">The sequence shown here is derived from an EMBL/GenBank/DDBJ whole genome shotgun (WGS) entry which is preliminary data.</text>
</comment>
<accession>A0ABV0ZCB1</accession>
<proteinExistence type="predicted"/>
<protein>
    <submittedName>
        <fullName evidence="1">Uncharacterized protein</fullName>
    </submittedName>
</protein>